<evidence type="ECO:0000256" key="1">
    <source>
        <dbReference type="SAM" id="SignalP"/>
    </source>
</evidence>
<dbReference type="Proteomes" id="UP000245207">
    <property type="component" value="Unassembled WGS sequence"/>
</dbReference>
<keyword evidence="2" id="KW-0547">Nucleotide-binding</keyword>
<sequence length="84" mass="9593">MDRGYLRCTLFFPLLTAINFLPLYCEPPRDIEDYIHRSGGQEEQREVGVKLEHVPAPQRLDIAIAGLDAAEAIQQVSDRHDLFL</sequence>
<comment type="caution">
    <text evidence="2">The sequence shown here is derived from an EMBL/GenBank/DDBJ whole genome shotgun (WGS) entry which is preliminary data.</text>
</comment>
<accession>A0A2U1NTZ7</accession>
<organism evidence="2 3">
    <name type="scientific">Artemisia annua</name>
    <name type="common">Sweet wormwood</name>
    <dbReference type="NCBI Taxonomy" id="35608"/>
    <lineage>
        <taxon>Eukaryota</taxon>
        <taxon>Viridiplantae</taxon>
        <taxon>Streptophyta</taxon>
        <taxon>Embryophyta</taxon>
        <taxon>Tracheophyta</taxon>
        <taxon>Spermatophyta</taxon>
        <taxon>Magnoliopsida</taxon>
        <taxon>eudicotyledons</taxon>
        <taxon>Gunneridae</taxon>
        <taxon>Pentapetalae</taxon>
        <taxon>asterids</taxon>
        <taxon>campanulids</taxon>
        <taxon>Asterales</taxon>
        <taxon>Asteraceae</taxon>
        <taxon>Asteroideae</taxon>
        <taxon>Anthemideae</taxon>
        <taxon>Artemisiinae</taxon>
        <taxon>Artemisia</taxon>
    </lineage>
</organism>
<dbReference type="GO" id="GO:0004386">
    <property type="term" value="F:helicase activity"/>
    <property type="evidence" value="ECO:0007669"/>
    <property type="project" value="UniProtKB-KW"/>
</dbReference>
<keyword evidence="3" id="KW-1185">Reference proteome</keyword>
<dbReference type="OrthoDB" id="4255at2759"/>
<gene>
    <name evidence="2" type="ORF">CTI12_AA228900</name>
</gene>
<keyword evidence="2" id="KW-0067">ATP-binding</keyword>
<feature type="signal peptide" evidence="1">
    <location>
        <begin position="1"/>
        <end position="25"/>
    </location>
</feature>
<keyword evidence="2" id="KW-0378">Hydrolase</keyword>
<keyword evidence="2" id="KW-0347">Helicase</keyword>
<feature type="chain" id="PRO_5015637535" evidence="1">
    <location>
        <begin position="26"/>
        <end position="84"/>
    </location>
</feature>
<name>A0A2U1NTZ7_ARTAN</name>
<evidence type="ECO:0000313" key="2">
    <source>
        <dbReference type="EMBL" id="PWA76937.1"/>
    </source>
</evidence>
<protein>
    <submittedName>
        <fullName evidence="2">DEAD-box ATP-dependent RNA helicase 7</fullName>
    </submittedName>
</protein>
<dbReference type="AlphaFoldDB" id="A0A2U1NTZ7"/>
<dbReference type="STRING" id="35608.A0A2U1NTZ7"/>
<proteinExistence type="predicted"/>
<keyword evidence="1" id="KW-0732">Signal</keyword>
<reference evidence="2 3" key="1">
    <citation type="journal article" date="2018" name="Mol. Plant">
        <title>The genome of Artemisia annua provides insight into the evolution of Asteraceae family and artemisinin biosynthesis.</title>
        <authorList>
            <person name="Shen Q."/>
            <person name="Zhang L."/>
            <person name="Liao Z."/>
            <person name="Wang S."/>
            <person name="Yan T."/>
            <person name="Shi P."/>
            <person name="Liu M."/>
            <person name="Fu X."/>
            <person name="Pan Q."/>
            <person name="Wang Y."/>
            <person name="Lv Z."/>
            <person name="Lu X."/>
            <person name="Zhang F."/>
            <person name="Jiang W."/>
            <person name="Ma Y."/>
            <person name="Chen M."/>
            <person name="Hao X."/>
            <person name="Li L."/>
            <person name="Tang Y."/>
            <person name="Lv G."/>
            <person name="Zhou Y."/>
            <person name="Sun X."/>
            <person name="Brodelius P.E."/>
            <person name="Rose J.K.C."/>
            <person name="Tang K."/>
        </authorList>
    </citation>
    <scope>NUCLEOTIDE SEQUENCE [LARGE SCALE GENOMIC DNA]</scope>
    <source>
        <strain evidence="3">cv. Huhao1</strain>
        <tissue evidence="2">Leaf</tissue>
    </source>
</reference>
<dbReference type="EMBL" id="PKPP01002199">
    <property type="protein sequence ID" value="PWA76937.1"/>
    <property type="molecule type" value="Genomic_DNA"/>
</dbReference>
<evidence type="ECO:0000313" key="3">
    <source>
        <dbReference type="Proteomes" id="UP000245207"/>
    </source>
</evidence>